<protein>
    <submittedName>
        <fullName evidence="1">Uncharacterized protein</fullName>
    </submittedName>
</protein>
<name>A0ABP0LWI0_9DINO</name>
<proteinExistence type="predicted"/>
<gene>
    <name evidence="1" type="ORF">CCMP2556_LOCUS23060</name>
</gene>
<keyword evidence="2" id="KW-1185">Reference proteome</keyword>
<organism evidence="1 2">
    <name type="scientific">Durusdinium trenchii</name>
    <dbReference type="NCBI Taxonomy" id="1381693"/>
    <lineage>
        <taxon>Eukaryota</taxon>
        <taxon>Sar</taxon>
        <taxon>Alveolata</taxon>
        <taxon>Dinophyceae</taxon>
        <taxon>Suessiales</taxon>
        <taxon>Symbiodiniaceae</taxon>
        <taxon>Durusdinium</taxon>
    </lineage>
</organism>
<sequence>MAPDASVKKCFCTRCTLIQGNIHHYSSGLGHLIPTGWSTDGSGGVFRSILRAPRTETPWRRLLLEHCGLEDTTKRVRLWWFYSRKDDEKKHSFRELPREVLDGEELPNHVHVVSKVIPVDGQGKIAKGNEKTSGEKLAEQIFQAASDPSFKPQVDVTCAEVSAGCAGQLSQFLWDSNLLGRVEGSQEVIDIIVAPNVFISWRKASSDNRAVARMKQIDLVQKDGSSQVFSFPAGRKIYICSLRVPREEMKSFLEACEEPVYTTGDQSLAEAMWMGKVPCVKPDAKVQQWHLALMAKVAGAMDKVPDLGHELRTLVRDESAREAAMLRSRGLSEACEKQIVAQLGCPPSQWNSTQQVLARSGMLG</sequence>
<reference evidence="1 2" key="1">
    <citation type="submission" date="2024-02" db="EMBL/GenBank/DDBJ databases">
        <authorList>
            <person name="Chen Y."/>
            <person name="Shah S."/>
            <person name="Dougan E. K."/>
            <person name="Thang M."/>
            <person name="Chan C."/>
        </authorList>
    </citation>
    <scope>NUCLEOTIDE SEQUENCE [LARGE SCALE GENOMIC DNA]</scope>
</reference>
<dbReference type="EMBL" id="CAXAMN010014503">
    <property type="protein sequence ID" value="CAK9043591.1"/>
    <property type="molecule type" value="Genomic_DNA"/>
</dbReference>
<dbReference type="Proteomes" id="UP001642484">
    <property type="component" value="Unassembled WGS sequence"/>
</dbReference>
<evidence type="ECO:0000313" key="2">
    <source>
        <dbReference type="Proteomes" id="UP001642484"/>
    </source>
</evidence>
<accession>A0ABP0LWI0</accession>
<evidence type="ECO:0000313" key="1">
    <source>
        <dbReference type="EMBL" id="CAK9043591.1"/>
    </source>
</evidence>
<comment type="caution">
    <text evidence="1">The sequence shown here is derived from an EMBL/GenBank/DDBJ whole genome shotgun (WGS) entry which is preliminary data.</text>
</comment>